<organism evidence="2 3">
    <name type="scientific">Vairimorpha necatrix</name>
    <dbReference type="NCBI Taxonomy" id="6039"/>
    <lineage>
        <taxon>Eukaryota</taxon>
        <taxon>Fungi</taxon>
        <taxon>Fungi incertae sedis</taxon>
        <taxon>Microsporidia</taxon>
        <taxon>Nosematidae</taxon>
        <taxon>Vairimorpha</taxon>
    </lineage>
</organism>
<evidence type="ECO:0000313" key="2">
    <source>
        <dbReference type="EMBL" id="WUR03989.1"/>
    </source>
</evidence>
<evidence type="ECO:0000256" key="1">
    <source>
        <dbReference type="SAM" id="MobiDB-lite"/>
    </source>
</evidence>
<dbReference type="GeneID" id="90541814"/>
<feature type="region of interest" description="Disordered" evidence="1">
    <location>
        <begin position="1"/>
        <end position="58"/>
    </location>
</feature>
<dbReference type="EMBL" id="CP142732">
    <property type="protein sequence ID" value="WUR03989.1"/>
    <property type="molecule type" value="Genomic_DNA"/>
</dbReference>
<reference evidence="2" key="1">
    <citation type="journal article" date="2024" name="BMC Genomics">
        <title>Functional annotation of a divergent genome using sequence and structure-based similarity.</title>
        <authorList>
            <person name="Svedberg D."/>
            <person name="Winiger R.R."/>
            <person name="Berg A."/>
            <person name="Sharma H."/>
            <person name="Tellgren-Roth C."/>
            <person name="Debrunner-Vossbrinck B.A."/>
            <person name="Vossbrinck C.R."/>
            <person name="Barandun J."/>
        </authorList>
    </citation>
    <scope>NUCLEOTIDE SEQUENCE</scope>
    <source>
        <strain evidence="2">Illinois isolate</strain>
    </source>
</reference>
<proteinExistence type="predicted"/>
<accession>A0AAX4JDF4</accession>
<dbReference type="KEGG" id="vnx:VNE69_07058"/>
<sequence length="711" mass="85201">MRKIRKKEKENLKKNSKLLEEASHGNIKFNEETSNIHEDDNNKHENNLDQDNQNDQNLIQDNQNDQSLIQNDQNLNQNSNQEEKDLDFFNNSSPKLFLAKIASLEDSTSFLISLIKNISISKTDKLIKYFLKLSNFDISEISNLTLNKNRLFRQISTRFVYKFIISRYKDNDTNKINDLFKNVFLKRYKDIDPIIRSHSYEFLVDFISLNIKMFNKHKSLLIKALNDKQDIVRKSIISSMRHKRLFINEECLINLSKFDRNKNIRIETIKLICEFIKEDKIRPEVIFDILKCNSGTDKLENKDLNKFLKDLFINLLKINKFETIHKFIEFCSDYFDILDVEYFECDCEINCYFKIIEKQKKSFKLTDLYYFYKNNINSLKSIMGLLIYSEIDNTEIFIKFIDEIILVLEKSKDSEKIFEKICEFFKKIEEDYKSIIENYIHKLIYNNLIDRSNNIIDDKKYFKNIIIKYFDIKEHVTDEDFLETQIYKNLWNIINEDYEKILRFNNKKYDIFNKKDLCNILLYLHSQISDTINSLEESTCLDKKTGLKILYLDLLDKINLDDSDLLDFLYKFNEEKILEDQIYLIYKYIKNEEDFLNLFSVSKNKSNLVKSFFKFLSIFDYKDFPVILKISKIINMKFKDTEQRLIFNNLKYLVGENEIPCLEVFINKLNINECIVLENMCKEGCIKDVLNKKINKCKIFKSTEENTVTYL</sequence>
<dbReference type="Proteomes" id="UP001334084">
    <property type="component" value="Chromosome 7"/>
</dbReference>
<protein>
    <submittedName>
        <fullName evidence="2">Cohesin subunit</fullName>
    </submittedName>
</protein>
<gene>
    <name evidence="2" type="ORF">VNE69_07058</name>
</gene>
<keyword evidence="3" id="KW-1185">Reference proteome</keyword>
<feature type="compositionally biased region" description="Basic and acidic residues" evidence="1">
    <location>
        <begin position="7"/>
        <end position="47"/>
    </location>
</feature>
<feature type="compositionally biased region" description="Low complexity" evidence="1">
    <location>
        <begin position="49"/>
        <end position="58"/>
    </location>
</feature>
<dbReference type="AlphaFoldDB" id="A0AAX4JDF4"/>
<evidence type="ECO:0000313" key="3">
    <source>
        <dbReference type="Proteomes" id="UP001334084"/>
    </source>
</evidence>
<name>A0AAX4JDF4_9MICR</name>
<dbReference type="RefSeq" id="XP_065330134.1">
    <property type="nucleotide sequence ID" value="XM_065474062.1"/>
</dbReference>